<dbReference type="Proteomes" id="UP001310558">
    <property type="component" value="Unassembled WGS sequence"/>
</dbReference>
<sequence length="112" mass="13257">MLKKKYNIPSGQRFVLTVWDVGDGYLRDSLHEHYFCFSDMTSEKNCIEKNNLLEVAFRFPESNKIKFYVDRNLYIIIKRWLNDQRAVLKAAAYNGVRECRPGKRSATRLVFT</sequence>
<dbReference type="EMBL" id="JAMWJU010000001">
    <property type="protein sequence ID" value="MEB7542612.1"/>
    <property type="molecule type" value="Genomic_DNA"/>
</dbReference>
<dbReference type="InterPro" id="IPR010351">
    <property type="entry name" value="DUF943"/>
</dbReference>
<accession>A0ABU6ENG9</accession>
<reference evidence="1 2" key="1">
    <citation type="submission" date="2022-06" db="EMBL/GenBank/DDBJ databases">
        <title>Whole Genome analysis of Bacterial isolates collected during year 2020 from Guwahati, Assam, India.</title>
        <authorList>
            <person name="Mendem S.K."/>
            <person name="Rakshit O."/>
            <person name="Murugesan D."/>
            <person name="Saikia K."/>
            <person name="Shome R."/>
            <person name="Raisen C."/>
            <person name="Holmes M.A."/>
            <person name="Shome B.R."/>
        </authorList>
    </citation>
    <scope>NUCLEOTIDE SEQUENCE [LARGE SCALE GENOMIC DNA]</scope>
    <source>
        <strain evidence="1 2">Sil NS 53</strain>
    </source>
</reference>
<evidence type="ECO:0000313" key="1">
    <source>
        <dbReference type="EMBL" id="MEB7542612.1"/>
    </source>
</evidence>
<evidence type="ECO:0000313" key="2">
    <source>
        <dbReference type="Proteomes" id="UP001310558"/>
    </source>
</evidence>
<keyword evidence="2" id="KW-1185">Reference proteome</keyword>
<dbReference type="Pfam" id="PF06092">
    <property type="entry name" value="DUF943"/>
    <property type="match status" value="1"/>
</dbReference>
<organism evidence="1 2">
    <name type="scientific">Enterobacter huaxiensis</name>
    <dbReference type="NCBI Taxonomy" id="2494702"/>
    <lineage>
        <taxon>Bacteria</taxon>
        <taxon>Pseudomonadati</taxon>
        <taxon>Pseudomonadota</taxon>
        <taxon>Gammaproteobacteria</taxon>
        <taxon>Enterobacterales</taxon>
        <taxon>Enterobacteriaceae</taxon>
        <taxon>Enterobacter</taxon>
    </lineage>
</organism>
<protein>
    <submittedName>
        <fullName evidence="1">DUF943 family protein</fullName>
    </submittedName>
</protein>
<comment type="caution">
    <text evidence="1">The sequence shown here is derived from an EMBL/GenBank/DDBJ whole genome shotgun (WGS) entry which is preliminary data.</text>
</comment>
<name>A0ABU6ENG9_9ENTR</name>
<proteinExistence type="predicted"/>
<gene>
    <name evidence="1" type="ORF">NGC28_09140</name>
</gene>